<dbReference type="GO" id="GO:0003735">
    <property type="term" value="F:structural constituent of ribosome"/>
    <property type="evidence" value="ECO:0007669"/>
    <property type="project" value="InterPro"/>
</dbReference>
<keyword evidence="8" id="KW-1185">Reference proteome</keyword>
<evidence type="ECO:0000313" key="8">
    <source>
        <dbReference type="Proteomes" id="UP001331761"/>
    </source>
</evidence>
<dbReference type="Pfam" id="PF12456">
    <property type="entry name" value="hSac2"/>
    <property type="match status" value="1"/>
</dbReference>
<dbReference type="InterPro" id="IPR022158">
    <property type="entry name" value="Inositol_phosphatase"/>
</dbReference>
<dbReference type="GO" id="GO:0006412">
    <property type="term" value="P:translation"/>
    <property type="evidence" value="ECO:0007669"/>
    <property type="project" value="InterPro"/>
</dbReference>
<dbReference type="PANTHER" id="PTHR45662:SF8">
    <property type="entry name" value="PHOSPHATIDYLINOSITIDE PHOSPHATASE SAC2"/>
    <property type="match status" value="1"/>
</dbReference>
<dbReference type="GO" id="GO:2001135">
    <property type="term" value="P:regulation of endocytic recycling"/>
    <property type="evidence" value="ECO:0007669"/>
    <property type="project" value="TreeGrafter"/>
</dbReference>
<comment type="caution">
    <text evidence="7">The sequence shown here is derived from an EMBL/GenBank/DDBJ whole genome shotgun (WGS) entry which is preliminary data.</text>
</comment>
<dbReference type="PROSITE" id="PS50275">
    <property type="entry name" value="SAC"/>
    <property type="match status" value="1"/>
</dbReference>
<organism evidence="7 8">
    <name type="scientific">Trichostrongylus colubriformis</name>
    <name type="common">Black scour worm</name>
    <dbReference type="NCBI Taxonomy" id="6319"/>
    <lineage>
        <taxon>Eukaryota</taxon>
        <taxon>Metazoa</taxon>
        <taxon>Ecdysozoa</taxon>
        <taxon>Nematoda</taxon>
        <taxon>Chromadorea</taxon>
        <taxon>Rhabditida</taxon>
        <taxon>Rhabditina</taxon>
        <taxon>Rhabditomorpha</taxon>
        <taxon>Strongyloidea</taxon>
        <taxon>Trichostrongylidae</taxon>
        <taxon>Trichostrongylus</taxon>
    </lineage>
</organism>
<dbReference type="FunFam" id="3.10.440.10:FF:000001">
    <property type="entry name" value="60S ribosomal protein L31"/>
    <property type="match status" value="1"/>
</dbReference>
<accession>A0AAN8IWI0</accession>
<dbReference type="Pfam" id="PF02383">
    <property type="entry name" value="Syja_N"/>
    <property type="match status" value="1"/>
</dbReference>
<dbReference type="Pfam" id="PF01198">
    <property type="entry name" value="Ribosomal_L31e"/>
    <property type="match status" value="1"/>
</dbReference>
<dbReference type="PANTHER" id="PTHR45662">
    <property type="entry name" value="PHOSPHATIDYLINOSITIDE PHOSPHATASE SAC1"/>
    <property type="match status" value="1"/>
</dbReference>
<dbReference type="GO" id="GO:0005840">
    <property type="term" value="C:ribosome"/>
    <property type="evidence" value="ECO:0007669"/>
    <property type="project" value="UniProtKB-KW"/>
</dbReference>
<proteinExistence type="inferred from homology"/>
<evidence type="ECO:0000313" key="7">
    <source>
        <dbReference type="EMBL" id="KAK5986388.1"/>
    </source>
</evidence>
<evidence type="ECO:0000256" key="4">
    <source>
        <dbReference type="ARBA" id="ARBA00035230"/>
    </source>
</evidence>
<evidence type="ECO:0000256" key="5">
    <source>
        <dbReference type="ARBA" id="ARBA00035337"/>
    </source>
</evidence>
<dbReference type="Gene3D" id="3.10.440.10">
    <property type="match status" value="1"/>
</dbReference>
<dbReference type="AlphaFoldDB" id="A0AAN8IWI0"/>
<dbReference type="GO" id="GO:1990904">
    <property type="term" value="C:ribonucleoprotein complex"/>
    <property type="evidence" value="ECO:0007669"/>
    <property type="project" value="UniProtKB-KW"/>
</dbReference>
<keyword evidence="2" id="KW-0689">Ribosomal protein</keyword>
<evidence type="ECO:0000259" key="6">
    <source>
        <dbReference type="PROSITE" id="PS50275"/>
    </source>
</evidence>
<dbReference type="InterPro" id="IPR002013">
    <property type="entry name" value="SAC_dom"/>
</dbReference>
<dbReference type="Proteomes" id="UP001331761">
    <property type="component" value="Unassembled WGS sequence"/>
</dbReference>
<dbReference type="InterPro" id="IPR000054">
    <property type="entry name" value="Ribosomal_eL31"/>
</dbReference>
<dbReference type="SUPFAM" id="SSF54575">
    <property type="entry name" value="Ribosomal protein L31e"/>
    <property type="match status" value="1"/>
</dbReference>
<dbReference type="EMBL" id="WIXE01000648">
    <property type="protein sequence ID" value="KAK5986388.1"/>
    <property type="molecule type" value="Genomic_DNA"/>
</dbReference>
<feature type="domain" description="SAC" evidence="6">
    <location>
        <begin position="256"/>
        <end position="585"/>
    </location>
</feature>
<gene>
    <name evidence="7" type="ORF">GCK32_000363</name>
</gene>
<evidence type="ECO:0000256" key="2">
    <source>
        <dbReference type="ARBA" id="ARBA00022980"/>
    </source>
</evidence>
<sequence>MVKAKQDRKARNAINEVVTREYTIHMHKRIKGVGSKKRAPRAIDEIRKFAKQQMNTEDVRIDTKLNKFVWSKGIKNVPFRVRVRLSRRRNEDEDSVHKLYTLTDIHDRPRMKLYSTLTAYVVEDEGYRLICSKIDGRLSVDPAPDVIPMDAEEICSVTSVIGRIDIDGINYLLFVSETTEVGEFSQNDRRLPIYRIDRVKAVPLDSNITLDGVASSASPSDLATRRLKQGTGKLLRFVQDKIGNAAKPPAMLDEVLRLFNDHPDFYFCFGRDVTHCTYRHFSSSDSEPDERFFWNRVLLKDLLHVSVDKNLAKRWIVPIMQGSISHETLSVGDDPQIPSMLNITLISRRSINRAGVRYLRRGIDSESNVANFVETELILNIFDHHLSFVQVRGSVPIFWSQKGFKYRPPLVIDRNLTESVPYFVGHMQELLDRYGAPLVAVNLLDQAGRELKLATSFIEHAVKMDCPDLYLVSFDLHRHCRGLKFDKINDLVNQLEDLLTQIGYCWVDRTGEIVKTQKGIVRTNCVDCLDRTNVVQGAISQWVCMRQAQRLGLFGPLCEPPETLVTLLQHMWADNGDAISTQYAGTAALKGDVTRSGERRLAGIMRDGYNSASRYYLSHVRDSSRQKAINVLLDNKDQGSESMADSDSESEEDENVCRLVAETVHFLLPEGEVVVGGWALCSSQQSADAIDTILLLTRNKLYIAVYDDDFEKLEEVRIVPLDDVTSLEVGRSSRTGRFYLRLTCHEDSWMWRAGKTRVFNNVAIRLRTIEEAAEYTESIAEQISVTINLCIGKNIPVRRLERLPLPRSGNTAKKALASVTAAFRIHTRRPQAVAALSARMHQLNKEDRSTVLKPELAQPALVDFEIDSDCPVPESVSDSRDEIYTESATIPTPQIHASASDSCLMSERSRSSISSGGLVGKIRGLKPLALLNDPSDCPKSPFESLSLQISSSRTNFINL</sequence>
<comment type="similarity">
    <text evidence="1">Belongs to the eukaryotic ribosomal protein eL31 family.</text>
</comment>
<protein>
    <recommendedName>
        <fullName evidence="4">Large ribosomal subunit protein eL31</fullName>
    </recommendedName>
    <alternativeName>
        <fullName evidence="5">60S ribosomal protein L31</fullName>
    </alternativeName>
</protein>
<dbReference type="SMART" id="SM01380">
    <property type="entry name" value="Ribosomal_L31e"/>
    <property type="match status" value="1"/>
</dbReference>
<dbReference type="GO" id="GO:0046856">
    <property type="term" value="P:phosphatidylinositol dephosphorylation"/>
    <property type="evidence" value="ECO:0007669"/>
    <property type="project" value="TreeGrafter"/>
</dbReference>
<dbReference type="GO" id="GO:0043812">
    <property type="term" value="F:phosphatidylinositol-4-phosphate phosphatase activity"/>
    <property type="evidence" value="ECO:0007669"/>
    <property type="project" value="TreeGrafter"/>
</dbReference>
<dbReference type="CDD" id="cd00463">
    <property type="entry name" value="Ribosomal_L31e"/>
    <property type="match status" value="1"/>
</dbReference>
<evidence type="ECO:0000256" key="1">
    <source>
        <dbReference type="ARBA" id="ARBA00010808"/>
    </source>
</evidence>
<dbReference type="InterPro" id="IPR020052">
    <property type="entry name" value="Ribosomal_eL31_CS"/>
</dbReference>
<reference evidence="7 8" key="1">
    <citation type="submission" date="2019-10" db="EMBL/GenBank/DDBJ databases">
        <title>Assembly and Annotation for the nematode Trichostrongylus colubriformis.</title>
        <authorList>
            <person name="Martin J."/>
        </authorList>
    </citation>
    <scope>NUCLEOTIDE SEQUENCE [LARGE SCALE GENOMIC DNA]</scope>
    <source>
        <strain evidence="7">G859</strain>
        <tissue evidence="7">Whole worm</tissue>
    </source>
</reference>
<evidence type="ECO:0000256" key="3">
    <source>
        <dbReference type="ARBA" id="ARBA00023274"/>
    </source>
</evidence>
<dbReference type="PROSITE" id="PS01144">
    <property type="entry name" value="RIBOSOMAL_L31E"/>
    <property type="match status" value="1"/>
</dbReference>
<dbReference type="GO" id="GO:0005769">
    <property type="term" value="C:early endosome"/>
    <property type="evidence" value="ECO:0007669"/>
    <property type="project" value="TreeGrafter"/>
</dbReference>
<keyword evidence="3" id="KW-0687">Ribonucleoprotein</keyword>
<dbReference type="GO" id="GO:0045334">
    <property type="term" value="C:clathrin-coated endocytic vesicle"/>
    <property type="evidence" value="ECO:0007669"/>
    <property type="project" value="TreeGrafter"/>
</dbReference>
<name>A0AAN8IWI0_TRICO</name>
<dbReference type="InterPro" id="IPR023621">
    <property type="entry name" value="Ribosomal_eL31_dom_sf"/>
</dbReference>